<gene>
    <name evidence="9" type="primary">artP</name>
    <name evidence="9" type="ORF">GCM10022410_15760</name>
</gene>
<sequence length="266" mass="28765">MKKNYLLIMALMMMFVLVLAGCGTSNDEGSVNDDASGNEAKANEDSGTLVMGTSADYPPFESRNPQGDIVGFDIELANYIADELGMELEIRDMNFDGLIGALQAERIDMVISGMSADEDRRKNVDFSIEYHSSGEMFVSLKDAAFTSLDDLNGKTIGVQLGSIQQEGAANLQADYDFEVKTLDDAQGLIQELLSNRLDAVYLDKEVALGFIAAQDLAGFDDPSGTTPGMAVAFPKGSELVEQVDAIIEQAIESGKLAEWEAEWLSE</sequence>
<reference evidence="10" key="1">
    <citation type="journal article" date="2019" name="Int. J. Syst. Evol. Microbiol.">
        <title>The Global Catalogue of Microorganisms (GCM) 10K type strain sequencing project: providing services to taxonomists for standard genome sequencing and annotation.</title>
        <authorList>
            <consortium name="The Broad Institute Genomics Platform"/>
            <consortium name="The Broad Institute Genome Sequencing Center for Infectious Disease"/>
            <person name="Wu L."/>
            <person name="Ma J."/>
        </authorList>
    </citation>
    <scope>NUCLEOTIDE SEQUENCE [LARGE SCALE GENOMIC DNA]</scope>
    <source>
        <strain evidence="10">JCM 17250</strain>
    </source>
</reference>
<evidence type="ECO:0000313" key="10">
    <source>
        <dbReference type="Proteomes" id="UP001501734"/>
    </source>
</evidence>
<feature type="signal peptide" evidence="7">
    <location>
        <begin position="1"/>
        <end position="20"/>
    </location>
</feature>
<dbReference type="InterPro" id="IPR001638">
    <property type="entry name" value="Solute-binding_3/MltF_N"/>
</dbReference>
<proteinExistence type="inferred from homology"/>
<protein>
    <submittedName>
        <fullName evidence="9">Arginine ABC transporter substrate-binding protein ArtP</fullName>
    </submittedName>
</protein>
<dbReference type="SUPFAM" id="SSF53850">
    <property type="entry name" value="Periplasmic binding protein-like II"/>
    <property type="match status" value="1"/>
</dbReference>
<evidence type="ECO:0000313" key="9">
    <source>
        <dbReference type="EMBL" id="GAA4071013.1"/>
    </source>
</evidence>
<keyword evidence="5" id="KW-0449">Lipoprotein</keyword>
<feature type="domain" description="Solute-binding protein family 3/N-terminal" evidence="8">
    <location>
        <begin position="48"/>
        <end position="266"/>
    </location>
</feature>
<evidence type="ECO:0000256" key="3">
    <source>
        <dbReference type="ARBA" id="ARBA00022729"/>
    </source>
</evidence>
<dbReference type="PANTHER" id="PTHR35936">
    <property type="entry name" value="MEMBRANE-BOUND LYTIC MUREIN TRANSGLYCOSYLASE F"/>
    <property type="match status" value="1"/>
</dbReference>
<evidence type="ECO:0000256" key="5">
    <source>
        <dbReference type="ARBA" id="ARBA00023288"/>
    </source>
</evidence>
<evidence type="ECO:0000256" key="7">
    <source>
        <dbReference type="SAM" id="SignalP"/>
    </source>
</evidence>
<dbReference type="SMART" id="SM00062">
    <property type="entry name" value="PBPb"/>
    <property type="match status" value="1"/>
</dbReference>
<organism evidence="9 10">
    <name type="scientific">Amphibacillus indicireducens</name>
    <dbReference type="NCBI Taxonomy" id="1076330"/>
    <lineage>
        <taxon>Bacteria</taxon>
        <taxon>Bacillati</taxon>
        <taxon>Bacillota</taxon>
        <taxon>Bacilli</taxon>
        <taxon>Bacillales</taxon>
        <taxon>Bacillaceae</taxon>
        <taxon>Amphibacillus</taxon>
    </lineage>
</organism>
<comment type="subcellular location">
    <subcellularLocation>
        <location evidence="1">Cell envelope</location>
    </subcellularLocation>
</comment>
<keyword evidence="3 7" id="KW-0732">Signal</keyword>
<keyword evidence="4" id="KW-0564">Palmitate</keyword>
<name>A0ABP7VP81_9BACI</name>
<dbReference type="Proteomes" id="UP001501734">
    <property type="component" value="Unassembled WGS sequence"/>
</dbReference>
<evidence type="ECO:0000259" key="8">
    <source>
        <dbReference type="SMART" id="SM00062"/>
    </source>
</evidence>
<evidence type="ECO:0000256" key="1">
    <source>
        <dbReference type="ARBA" id="ARBA00004196"/>
    </source>
</evidence>
<comment type="caution">
    <text evidence="9">The sequence shown here is derived from an EMBL/GenBank/DDBJ whole genome shotgun (WGS) entry which is preliminary data.</text>
</comment>
<dbReference type="PROSITE" id="PS51257">
    <property type="entry name" value="PROKAR_LIPOPROTEIN"/>
    <property type="match status" value="1"/>
</dbReference>
<accession>A0ABP7VP81</accession>
<evidence type="ECO:0000256" key="2">
    <source>
        <dbReference type="ARBA" id="ARBA00010333"/>
    </source>
</evidence>
<comment type="similarity">
    <text evidence="2 6">Belongs to the bacterial solute-binding protein 3 family.</text>
</comment>
<dbReference type="EMBL" id="BAABDL010000085">
    <property type="protein sequence ID" value="GAA4071013.1"/>
    <property type="molecule type" value="Genomic_DNA"/>
</dbReference>
<evidence type="ECO:0000256" key="4">
    <source>
        <dbReference type="ARBA" id="ARBA00023139"/>
    </source>
</evidence>
<dbReference type="InterPro" id="IPR018313">
    <property type="entry name" value="SBP_3_CS"/>
</dbReference>
<dbReference type="PROSITE" id="PS01039">
    <property type="entry name" value="SBP_BACTERIAL_3"/>
    <property type="match status" value="1"/>
</dbReference>
<keyword evidence="10" id="KW-1185">Reference proteome</keyword>
<dbReference type="PANTHER" id="PTHR35936:SF17">
    <property type="entry name" value="ARGININE-BINDING EXTRACELLULAR PROTEIN ARTP"/>
    <property type="match status" value="1"/>
</dbReference>
<dbReference type="RefSeq" id="WP_344911970.1">
    <property type="nucleotide sequence ID" value="NZ_BAABDL010000085.1"/>
</dbReference>
<evidence type="ECO:0000256" key="6">
    <source>
        <dbReference type="RuleBase" id="RU003744"/>
    </source>
</evidence>
<feature type="chain" id="PRO_5047043892" evidence="7">
    <location>
        <begin position="21"/>
        <end position="266"/>
    </location>
</feature>
<dbReference type="Pfam" id="PF00497">
    <property type="entry name" value="SBP_bac_3"/>
    <property type="match status" value="1"/>
</dbReference>
<dbReference type="Gene3D" id="3.40.190.10">
    <property type="entry name" value="Periplasmic binding protein-like II"/>
    <property type="match status" value="2"/>
</dbReference>